<feature type="region of interest" description="Disordered" evidence="1">
    <location>
        <begin position="1"/>
        <end position="24"/>
    </location>
</feature>
<dbReference type="PANTHER" id="PTHR13325:SF3">
    <property type="entry name" value="MEMBRANE-BOUND TRANSCRIPTION FACTOR SITE-2 PROTEASE"/>
    <property type="match status" value="1"/>
</dbReference>
<dbReference type="PANTHER" id="PTHR13325">
    <property type="entry name" value="PROTEASE M50 MEMBRANE-BOUND TRANSCRIPTION FACTOR SITE 2 PROTEASE"/>
    <property type="match status" value="1"/>
</dbReference>
<evidence type="ECO:0008006" key="5">
    <source>
        <dbReference type="Google" id="ProtNLM"/>
    </source>
</evidence>
<keyword evidence="2" id="KW-0812">Transmembrane</keyword>
<organism evidence="3 4">
    <name type="scientific">Streptomyces ureilyticus</name>
    <dbReference type="NCBI Taxonomy" id="1775131"/>
    <lineage>
        <taxon>Bacteria</taxon>
        <taxon>Bacillati</taxon>
        <taxon>Actinomycetota</taxon>
        <taxon>Actinomycetes</taxon>
        <taxon>Kitasatosporales</taxon>
        <taxon>Streptomycetaceae</taxon>
        <taxon>Streptomyces</taxon>
    </lineage>
</organism>
<dbReference type="RefSeq" id="WP_165341656.1">
    <property type="nucleotide sequence ID" value="NZ_JAAKZX010000080.1"/>
</dbReference>
<keyword evidence="2" id="KW-1133">Transmembrane helix</keyword>
<evidence type="ECO:0000256" key="1">
    <source>
        <dbReference type="SAM" id="MobiDB-lite"/>
    </source>
</evidence>
<feature type="transmembrane region" description="Helical" evidence="2">
    <location>
        <begin position="400"/>
        <end position="420"/>
    </location>
</feature>
<evidence type="ECO:0000256" key="2">
    <source>
        <dbReference type="SAM" id="Phobius"/>
    </source>
</evidence>
<accession>A0ABX0DUW1</accession>
<protein>
    <recommendedName>
        <fullName evidence="5">Peptide zinc metalloprotease protein</fullName>
    </recommendedName>
</protein>
<dbReference type="Proteomes" id="UP001518140">
    <property type="component" value="Unassembled WGS sequence"/>
</dbReference>
<evidence type="ECO:0000313" key="4">
    <source>
        <dbReference type="Proteomes" id="UP001518140"/>
    </source>
</evidence>
<feature type="transmembrane region" description="Helical" evidence="2">
    <location>
        <begin position="358"/>
        <end position="379"/>
    </location>
</feature>
<reference evidence="3 4" key="1">
    <citation type="submission" date="2020-02" db="EMBL/GenBank/DDBJ databases">
        <title>Whole-genome analyses of novel actinobacteria.</title>
        <authorList>
            <person name="Sahin N."/>
            <person name="Tokatli A."/>
        </authorList>
    </citation>
    <scope>NUCLEOTIDE SEQUENCE [LARGE SCALE GENOMIC DNA]</scope>
    <source>
        <strain evidence="3 4">YC419</strain>
    </source>
</reference>
<name>A0ABX0DUW1_9ACTN</name>
<dbReference type="InterPro" id="IPR001193">
    <property type="entry name" value="MBTPS2"/>
</dbReference>
<evidence type="ECO:0000313" key="3">
    <source>
        <dbReference type="EMBL" id="NGO45090.1"/>
    </source>
</evidence>
<dbReference type="InterPro" id="IPR049694">
    <property type="entry name" value="Daptide_HExxH"/>
</dbReference>
<dbReference type="EMBL" id="JAAKZX010000080">
    <property type="protein sequence ID" value="NGO45090.1"/>
    <property type="molecule type" value="Genomic_DNA"/>
</dbReference>
<keyword evidence="2" id="KW-0472">Membrane</keyword>
<feature type="transmembrane region" description="Helical" evidence="2">
    <location>
        <begin position="169"/>
        <end position="194"/>
    </location>
</feature>
<feature type="transmembrane region" description="Helical" evidence="2">
    <location>
        <begin position="264"/>
        <end position="284"/>
    </location>
</feature>
<gene>
    <name evidence="3" type="ORF">G6048_24005</name>
</gene>
<feature type="transmembrane region" description="Helical" evidence="2">
    <location>
        <begin position="234"/>
        <end position="258"/>
    </location>
</feature>
<dbReference type="NCBIfam" id="NF041824">
    <property type="entry name" value="daptide_HExxH"/>
    <property type="match status" value="1"/>
</dbReference>
<feature type="transmembrane region" description="Helical" evidence="2">
    <location>
        <begin position="333"/>
        <end position="352"/>
    </location>
</feature>
<feature type="transmembrane region" description="Helical" evidence="2">
    <location>
        <begin position="132"/>
        <end position="157"/>
    </location>
</feature>
<proteinExistence type="predicted"/>
<sequence>MPATKTAAAPDLERPRTAGDVAVHEPLTDGAPWVIQRGEHQHFRTSENLARLVRLLDGSRDHGQLADELGRPWTPDHVDRAIRNLADSQLLDDGRPTQRVRRVRFAGPLTIQFTLLRPERMLRRLTPLIRPLAHRAVLAGAAAVTLLGVLALAAAGPTLGAALSRPMPLWSYAAVMLGVLLTTAVHEVAHGAVLTHHGGRPSRMGFMLFYMSPAFFCDVSDGWRLPSPRQRVQVALAGIGVQAVAAGSAALAALLAPAGPPRDTLLLVSLVNYMTCAVNLLPLVKLDGYIALMSHLDISHLREKAMTDARRFLAGLMFGGRDYGRELPGRGWAVPYGIACLLFPLYLVSTALTLWGSILQRLGIAGSALMVCGLGYLLWRLGKGTAALVKEALRAGARPLRIAAAGALAALSLGLAATLVQVPATVSAGYTTNRDGSLSLLVAEGGAGFDLTEGTPVTLHRSGLFSRPEVGTARLGEPVGHDTLAPLTAMLPVDNERPWLAMRAYPLERGTTTPAADGADRTGVAEVRAGDQPLWKWFAVSYLGPLLP</sequence>
<feature type="compositionally biased region" description="Basic and acidic residues" evidence="1">
    <location>
        <begin position="11"/>
        <end position="24"/>
    </location>
</feature>
<comment type="caution">
    <text evidence="3">The sequence shown here is derived from an EMBL/GenBank/DDBJ whole genome shotgun (WGS) entry which is preliminary data.</text>
</comment>
<keyword evidence="4" id="KW-1185">Reference proteome</keyword>